<sequence length="121" mass="14454">MNFKFANSEKMQKRLNKSLGCYNFLDEIKEARKKNVNVLHLRINMANVDYVIREMMHLKRDIASIKILLLSCYNKISNTNRDQLQKLTVLRNMYSRILRDYNNKSCKLQKLRMSLLKSKPL</sequence>
<evidence type="ECO:0000313" key="2">
    <source>
        <dbReference type="Proteomes" id="UP000078046"/>
    </source>
</evidence>
<gene>
    <name evidence="1" type="ORF">A3Q56_01137</name>
</gene>
<proteinExistence type="predicted"/>
<protein>
    <submittedName>
        <fullName evidence="1">Uncharacterized protein</fullName>
    </submittedName>
</protein>
<dbReference type="AlphaFoldDB" id="A0A177BBT6"/>
<accession>A0A177BBT6</accession>
<name>A0A177BBT6_9BILA</name>
<keyword evidence="2" id="KW-1185">Reference proteome</keyword>
<organism evidence="1 2">
    <name type="scientific">Intoshia linei</name>
    <dbReference type="NCBI Taxonomy" id="1819745"/>
    <lineage>
        <taxon>Eukaryota</taxon>
        <taxon>Metazoa</taxon>
        <taxon>Spiralia</taxon>
        <taxon>Lophotrochozoa</taxon>
        <taxon>Mesozoa</taxon>
        <taxon>Orthonectida</taxon>
        <taxon>Rhopaluridae</taxon>
        <taxon>Intoshia</taxon>
    </lineage>
</organism>
<dbReference type="Proteomes" id="UP000078046">
    <property type="component" value="Unassembled WGS sequence"/>
</dbReference>
<dbReference type="EMBL" id="LWCA01000080">
    <property type="protein sequence ID" value="OAF71102.1"/>
    <property type="molecule type" value="Genomic_DNA"/>
</dbReference>
<comment type="caution">
    <text evidence="1">The sequence shown here is derived from an EMBL/GenBank/DDBJ whole genome shotgun (WGS) entry which is preliminary data.</text>
</comment>
<reference evidence="1 2" key="1">
    <citation type="submission" date="2016-04" db="EMBL/GenBank/DDBJ databases">
        <title>The genome of Intoshia linei affirms orthonectids as highly simplified spiralians.</title>
        <authorList>
            <person name="Mikhailov K.V."/>
            <person name="Slusarev G.S."/>
            <person name="Nikitin M.A."/>
            <person name="Logacheva M.D."/>
            <person name="Penin A."/>
            <person name="Aleoshin V."/>
            <person name="Panchin Y.V."/>
        </authorList>
    </citation>
    <scope>NUCLEOTIDE SEQUENCE [LARGE SCALE GENOMIC DNA]</scope>
    <source>
        <strain evidence="1">Intl2013</strain>
        <tissue evidence="1">Whole animal</tissue>
    </source>
</reference>
<evidence type="ECO:0000313" key="1">
    <source>
        <dbReference type="EMBL" id="OAF71102.1"/>
    </source>
</evidence>